<dbReference type="Pfam" id="PF08274">
    <property type="entry name" value="Zn_Ribbon_YjdM"/>
    <property type="match status" value="1"/>
</dbReference>
<dbReference type="NCBIfam" id="TIGR00686">
    <property type="entry name" value="phnA"/>
    <property type="match status" value="1"/>
</dbReference>
<evidence type="ECO:0000313" key="5">
    <source>
        <dbReference type="Proteomes" id="UP000194440"/>
    </source>
</evidence>
<keyword evidence="5" id="KW-1185">Reference proteome</keyword>
<accession>A0A240U8W0</accession>
<dbReference type="Gene3D" id="2.30.30.40">
    <property type="entry name" value="SH3 Domains"/>
    <property type="match status" value="1"/>
</dbReference>
<dbReference type="PANTHER" id="PTHR30305">
    <property type="entry name" value="PROTEIN YJDM-RELATED"/>
    <property type="match status" value="1"/>
</dbReference>
<dbReference type="Gene3D" id="2.20.25.10">
    <property type="match status" value="1"/>
</dbReference>
<feature type="domain" description="Protein YjdM N-terminal" evidence="3">
    <location>
        <begin position="4"/>
        <end position="33"/>
    </location>
</feature>
<reference evidence="4" key="1">
    <citation type="submission" date="2017-05" db="EMBL/GenBank/DDBJ databases">
        <title>Polyphasic characterization of four soil-derived phenanthrene-degrading Acidovorax strains and proposal of Acidovorax phenanthrenivorans sp. nov.</title>
        <authorList>
            <person name="Singleton D."/>
            <person name="Lee J."/>
            <person name="Dickey A.N."/>
            <person name="Stroud A."/>
            <person name="Scholl E.H."/>
            <person name="Wright F.A."/>
            <person name="Aitken M.D."/>
        </authorList>
    </citation>
    <scope>NUCLEOTIDE SEQUENCE</scope>
    <source>
        <strain evidence="4">P4</strain>
    </source>
</reference>
<evidence type="ECO:0000256" key="1">
    <source>
        <dbReference type="ARBA" id="ARBA00009248"/>
    </source>
</evidence>
<dbReference type="KEGG" id="acis:CBP35_18890"/>
<sequence length="123" mass="12990">MPHTIPACPQCGQENTYPDGSNFVCPDCAFEWPQVADTTDADAADVGDGVVRDAVRDANGNPLADGDAVILVKDLKVKGSSSTLKKGTKIKSIRLVDGADGHNVDCKTDLGNMLLKSEFLKKA</sequence>
<protein>
    <submittedName>
        <fullName evidence="4">Alkylphosphonate utilization protein</fullName>
    </submittedName>
</protein>
<proteinExistence type="inferred from homology"/>
<dbReference type="RefSeq" id="WP_086926115.1">
    <property type="nucleotide sequence ID" value="NZ_CP021362.1"/>
</dbReference>
<name>A0A240U8W0_9BURK</name>
<comment type="similarity">
    <text evidence="1">Belongs to the YjdM family.</text>
</comment>
<feature type="domain" description="Protein YjdM C-terminal" evidence="2">
    <location>
        <begin position="55"/>
        <end position="123"/>
    </location>
</feature>
<evidence type="ECO:0000313" key="4">
    <source>
        <dbReference type="EMBL" id="ART57470.1"/>
    </source>
</evidence>
<evidence type="ECO:0000259" key="2">
    <source>
        <dbReference type="Pfam" id="PF03831"/>
    </source>
</evidence>
<dbReference type="Pfam" id="PF03831">
    <property type="entry name" value="YjdM"/>
    <property type="match status" value="1"/>
</dbReference>
<dbReference type="EMBL" id="CP021366">
    <property type="protein sequence ID" value="ART57470.1"/>
    <property type="molecule type" value="Genomic_DNA"/>
</dbReference>
<dbReference type="KEGG" id="acip:CBP36_00060"/>
<dbReference type="OrthoDB" id="9810131at2"/>
<dbReference type="SUPFAM" id="SSF82057">
    <property type="entry name" value="Prokaryotic SH3-related domain"/>
    <property type="match status" value="1"/>
</dbReference>
<dbReference type="AlphaFoldDB" id="A0A240U8W0"/>
<dbReference type="InterPro" id="IPR004624">
    <property type="entry name" value="YjdM"/>
</dbReference>
<dbReference type="InterPro" id="IPR013987">
    <property type="entry name" value="YjdM_N"/>
</dbReference>
<dbReference type="PANTHER" id="PTHR30305:SF3">
    <property type="entry name" value="PROTEIN YJDM"/>
    <property type="match status" value="1"/>
</dbReference>
<gene>
    <name evidence="4" type="ORF">CBP36_00060</name>
</gene>
<dbReference type="SUPFAM" id="SSF57783">
    <property type="entry name" value="Zinc beta-ribbon"/>
    <property type="match status" value="1"/>
</dbReference>
<dbReference type="InterPro" id="IPR013988">
    <property type="entry name" value="YjdM_C"/>
</dbReference>
<organism evidence="4 5">
    <name type="scientific">Acidovorax carolinensis</name>
    <dbReference type="NCBI Taxonomy" id="553814"/>
    <lineage>
        <taxon>Bacteria</taxon>
        <taxon>Pseudomonadati</taxon>
        <taxon>Pseudomonadota</taxon>
        <taxon>Betaproteobacteria</taxon>
        <taxon>Burkholderiales</taxon>
        <taxon>Comamonadaceae</taxon>
        <taxon>Acidovorax</taxon>
    </lineage>
</organism>
<dbReference type="Proteomes" id="UP000194440">
    <property type="component" value="Chromosome"/>
</dbReference>
<evidence type="ECO:0000259" key="3">
    <source>
        <dbReference type="Pfam" id="PF08274"/>
    </source>
</evidence>